<comment type="caution">
    <text evidence="1">The sequence shown here is derived from an EMBL/GenBank/DDBJ whole genome shotgun (WGS) entry which is preliminary data.</text>
</comment>
<evidence type="ECO:0000313" key="1">
    <source>
        <dbReference type="EMBL" id="NAS20615.1"/>
    </source>
</evidence>
<reference evidence="1 2" key="1">
    <citation type="submission" date="2020-01" db="EMBL/GenBank/DDBJ databases">
        <title>Herbidospora sp. NEAU-GS84 nov., a novel actinomycete isolated from soil.</title>
        <authorList>
            <person name="Han L."/>
        </authorList>
    </citation>
    <scope>NUCLEOTIDE SEQUENCE [LARGE SCALE GENOMIC DNA]</scope>
    <source>
        <strain evidence="1 2">NEAU-GS84</strain>
    </source>
</reference>
<sequence length="250" mass="25973">MNVDEMVARINPARADAPITPGALALLEAVKTLPTPRRRRTRMAVPLAAATAAAVTWAAWPSPAAALDIRRDGDSYVVTVNDLTADPETYGNLLRGVGLDVSLRTVPAAPSLVGTAIPVGGQVGLLTKEGDCVLTDCVVALRIKAGQPGEIDIRLGREAAAGERYAMPGQIDAPGEPLHCVDFRRLRFGAVKALLAEKGVTDVTAAGGGAEDDWFVHDGVMWAADTALLLAGPTADVPQDVGPVNSRGLC</sequence>
<dbReference type="Proteomes" id="UP000479526">
    <property type="component" value="Unassembled WGS sequence"/>
</dbReference>
<dbReference type="RefSeq" id="WP_161478095.1">
    <property type="nucleotide sequence ID" value="NZ_WXEW01000001.1"/>
</dbReference>
<dbReference type="AlphaFoldDB" id="A0A7C9NBV3"/>
<name>A0A7C9NBV3_9ACTN</name>
<organism evidence="1 2">
    <name type="scientific">Herbidospora solisilvae</name>
    <dbReference type="NCBI Taxonomy" id="2696284"/>
    <lineage>
        <taxon>Bacteria</taxon>
        <taxon>Bacillati</taxon>
        <taxon>Actinomycetota</taxon>
        <taxon>Actinomycetes</taxon>
        <taxon>Streptosporangiales</taxon>
        <taxon>Streptosporangiaceae</taxon>
        <taxon>Herbidospora</taxon>
    </lineage>
</organism>
<accession>A0A7C9NBV3</accession>
<keyword evidence="2" id="KW-1185">Reference proteome</keyword>
<proteinExistence type="predicted"/>
<evidence type="ECO:0000313" key="2">
    <source>
        <dbReference type="Proteomes" id="UP000479526"/>
    </source>
</evidence>
<dbReference type="EMBL" id="WXEW01000001">
    <property type="protein sequence ID" value="NAS20615.1"/>
    <property type="molecule type" value="Genomic_DNA"/>
</dbReference>
<protein>
    <submittedName>
        <fullName evidence="1">Uncharacterized protein</fullName>
    </submittedName>
</protein>
<gene>
    <name evidence="1" type="ORF">GT755_02820</name>
</gene>